<name>A0A2U8UIP9_9CAUD</name>
<proteinExistence type="predicted"/>
<dbReference type="KEGG" id="vg:54992075"/>
<evidence type="ECO:0000256" key="1">
    <source>
        <dbReference type="SAM" id="MobiDB-lite"/>
    </source>
</evidence>
<protein>
    <recommendedName>
        <fullName evidence="4">Helix-turn-helix DNA binding domain protein</fullName>
    </recommendedName>
</protein>
<accession>A0A2U8UIP9</accession>
<feature type="compositionally biased region" description="Basic and acidic residues" evidence="1">
    <location>
        <begin position="44"/>
        <end position="72"/>
    </location>
</feature>
<keyword evidence="3" id="KW-1185">Reference proteome</keyword>
<evidence type="ECO:0000313" key="2">
    <source>
        <dbReference type="EMBL" id="AWN03532.1"/>
    </source>
</evidence>
<dbReference type="Proteomes" id="UP000246630">
    <property type="component" value="Segment"/>
</dbReference>
<dbReference type="EMBL" id="MH153803">
    <property type="protein sequence ID" value="AWN03532.1"/>
    <property type="molecule type" value="Genomic_DNA"/>
</dbReference>
<sequence>MSTPFDAPDPIFGAPDPIFGQPAAQPTAPQPPQRVEFDPAPSPAERRAAAGKEVKPHRKLSDRIPRLPEMPRMDPAKLAQPEQRQVACVNMKLAGASFHEIATELNYANADAARTAYYSALANMHPPEDIETLRQAEGLRAEALFRASLAKATASHFVATEVDEETGEEYEVMIANTEQLKWHEQAAKDLALHAAITGAKAPARMEVNASTEEINRIVHLIVQNQDGEVPREASIWQMDEIEAIDAEIVEED</sequence>
<evidence type="ECO:0000313" key="3">
    <source>
        <dbReference type="Proteomes" id="UP000246630"/>
    </source>
</evidence>
<dbReference type="GeneID" id="54992075"/>
<reference evidence="2 3" key="1">
    <citation type="submission" date="2018-03" db="EMBL/GenBank/DDBJ databases">
        <authorList>
            <person name="Stanton A.-C.J."/>
            <person name="Garlena R.A."/>
            <person name="Russell D.A."/>
            <person name="Pope W.H."/>
            <person name="Jacobs-Sera D."/>
            <person name="Hatfull G.F."/>
        </authorList>
    </citation>
    <scope>NUCLEOTIDE SEQUENCE [LARGE SCALE GENOMIC DNA]</scope>
</reference>
<organism evidence="2 3">
    <name type="scientific">Microbacterium phage Hyperion</name>
    <dbReference type="NCBI Taxonomy" id="2182354"/>
    <lineage>
        <taxon>Viruses</taxon>
        <taxon>Duplodnaviria</taxon>
        <taxon>Heunggongvirae</taxon>
        <taxon>Uroviricota</taxon>
        <taxon>Caudoviricetes</taxon>
        <taxon>Squashvirus</taxon>
        <taxon>Squashvirus hyperion</taxon>
    </lineage>
</organism>
<gene>
    <name evidence="2" type="primary">14</name>
    <name evidence="2" type="ORF">PBI_HYPERION_14</name>
</gene>
<evidence type="ECO:0008006" key="4">
    <source>
        <dbReference type="Google" id="ProtNLM"/>
    </source>
</evidence>
<dbReference type="RefSeq" id="YP_009801556.1">
    <property type="nucleotide sequence ID" value="NC_047973.1"/>
</dbReference>
<feature type="region of interest" description="Disordered" evidence="1">
    <location>
        <begin position="1"/>
        <end position="72"/>
    </location>
</feature>